<dbReference type="PANTHER" id="PTHR45138">
    <property type="entry name" value="REGULATORY COMPONENTS OF SENSORY TRANSDUCTION SYSTEM"/>
    <property type="match status" value="1"/>
</dbReference>
<dbReference type="SUPFAM" id="SSF55073">
    <property type="entry name" value="Nucleotide cyclase"/>
    <property type="match status" value="1"/>
</dbReference>
<keyword evidence="3" id="KW-0812">Transmembrane</keyword>
<dbReference type="InterPro" id="IPR005330">
    <property type="entry name" value="MHYT_dom"/>
</dbReference>
<keyword evidence="7" id="KW-0548">Nucleotidyltransferase</keyword>
<dbReference type="GO" id="GO:0052621">
    <property type="term" value="F:diguanylate cyclase activity"/>
    <property type="evidence" value="ECO:0007669"/>
    <property type="project" value="UniProtKB-EC"/>
</dbReference>
<keyword evidence="7" id="KW-0808">Transferase</keyword>
<keyword evidence="3" id="KW-1133">Transmembrane helix</keyword>
<dbReference type="InterPro" id="IPR050469">
    <property type="entry name" value="Diguanylate_Cyclase"/>
</dbReference>
<evidence type="ECO:0000259" key="5">
    <source>
        <dbReference type="PROSITE" id="PS50924"/>
    </source>
</evidence>
<dbReference type="NCBIfam" id="TIGR00254">
    <property type="entry name" value="GGDEF"/>
    <property type="match status" value="1"/>
</dbReference>
<dbReference type="Pfam" id="PF03707">
    <property type="entry name" value="MHYT"/>
    <property type="match status" value="3"/>
</dbReference>
<dbReference type="PANTHER" id="PTHR45138:SF9">
    <property type="entry name" value="DIGUANYLATE CYCLASE DGCM-RELATED"/>
    <property type="match status" value="1"/>
</dbReference>
<dbReference type="EMBL" id="CP121194">
    <property type="protein sequence ID" value="XBH09309.1"/>
    <property type="molecule type" value="Genomic_DNA"/>
</dbReference>
<evidence type="ECO:0000259" key="4">
    <source>
        <dbReference type="PROSITE" id="PS50887"/>
    </source>
</evidence>
<dbReference type="FunFam" id="3.30.70.270:FF:000001">
    <property type="entry name" value="Diguanylate cyclase domain protein"/>
    <property type="match status" value="1"/>
</dbReference>
<feature type="domain" description="GGDEF" evidence="4">
    <location>
        <begin position="307"/>
        <end position="444"/>
    </location>
</feature>
<sequence length="452" mass="49341">MTITYMYWLVVASLVLAIIASYAAFSFAERITVSKGARFWGWLTGGAVAMGLGIWSMHYVGMFAVRLPVQVTYHVPTVLASLLLAVVASAIALSVVSRPKLGVPQIALGGVLMGAAIGGMHYVGMAAMRSSAMHHYNHALVGLSLVVAVAFSWMALWISFFLRKDRVQQEWLRMGGAILMGSGISAMHYTAMAAVTFVPGDMVYRFAGTMRVSTLGIVAVVLTTVCVLFGALLTAFFDRLTYQKLQDSHNRLVDAQEALIQSELALREANFTLRKLSIYDGLTGVHNRRHFDETLEAELKRAARSKLNLSLLMIDVDCFKALNDRHGHLAGDECLRKIAGEFTSKIRRPQDIVSRYGGEEFAVILPGANAQWAFELAESLRLAIENLKIANNGSRVGPFVTVSVGLDTRVPEVGEPVDEIVAAADAALYLAKTQGRNRTQSTTQIGERVEKK</sequence>
<evidence type="ECO:0000313" key="7">
    <source>
        <dbReference type="EMBL" id="XBH12597.1"/>
    </source>
</evidence>
<dbReference type="InterPro" id="IPR043128">
    <property type="entry name" value="Rev_trsase/Diguanyl_cyclase"/>
</dbReference>
<dbReference type="GO" id="GO:1902201">
    <property type="term" value="P:negative regulation of bacterial-type flagellum-dependent cell motility"/>
    <property type="evidence" value="ECO:0007669"/>
    <property type="project" value="TreeGrafter"/>
</dbReference>
<evidence type="ECO:0000256" key="2">
    <source>
        <dbReference type="ARBA" id="ARBA00034247"/>
    </source>
</evidence>
<dbReference type="KEGG" id="epl:P4G45_12555"/>
<dbReference type="InterPro" id="IPR029787">
    <property type="entry name" value="Nucleotide_cyclase"/>
</dbReference>
<dbReference type="InterPro" id="IPR000160">
    <property type="entry name" value="GGDEF_dom"/>
</dbReference>
<dbReference type="PROSITE" id="PS50924">
    <property type="entry name" value="MHYT"/>
    <property type="match status" value="1"/>
</dbReference>
<feature type="transmembrane region" description="Helical" evidence="3">
    <location>
        <begin position="6"/>
        <end position="27"/>
    </location>
</feature>
<feature type="transmembrane region" description="Helical" evidence="3">
    <location>
        <begin position="39"/>
        <end position="61"/>
    </location>
</feature>
<feature type="transmembrane region" description="Helical" evidence="3">
    <location>
        <begin position="140"/>
        <end position="162"/>
    </location>
</feature>
<dbReference type="RefSeq" id="WP_348266821.1">
    <property type="nucleotide sequence ID" value="NZ_CP121194.1"/>
</dbReference>
<accession>A0AAU7D5K1</accession>
<dbReference type="GO" id="GO:0005886">
    <property type="term" value="C:plasma membrane"/>
    <property type="evidence" value="ECO:0007669"/>
    <property type="project" value="TreeGrafter"/>
</dbReference>
<evidence type="ECO:0000313" key="6">
    <source>
        <dbReference type="EMBL" id="XBH09309.1"/>
    </source>
</evidence>
<proteinExistence type="predicted"/>
<gene>
    <name evidence="6" type="ORF">P4G45_12555</name>
    <name evidence="7" type="ORF">P8936_12970</name>
</gene>
<comment type="catalytic activity">
    <reaction evidence="2">
        <text>2 GTP = 3',3'-c-di-GMP + 2 diphosphate</text>
        <dbReference type="Rhea" id="RHEA:24898"/>
        <dbReference type="ChEBI" id="CHEBI:33019"/>
        <dbReference type="ChEBI" id="CHEBI:37565"/>
        <dbReference type="ChEBI" id="CHEBI:58805"/>
        <dbReference type="EC" id="2.7.7.65"/>
    </reaction>
</comment>
<keyword evidence="3" id="KW-0472">Membrane</keyword>
<dbReference type="PROSITE" id="PS50887">
    <property type="entry name" value="GGDEF"/>
    <property type="match status" value="1"/>
</dbReference>
<protein>
    <recommendedName>
        <fullName evidence="1">diguanylate cyclase</fullName>
        <ecNumber evidence="1">2.7.7.65</ecNumber>
    </recommendedName>
</protein>
<reference evidence="7" key="1">
    <citation type="submission" date="2023-03" db="EMBL/GenBank/DDBJ databases">
        <title>Edaphobacter sp.</title>
        <authorList>
            <person name="Huber K.J."/>
            <person name="Papendorf J."/>
            <person name="Pilke C."/>
            <person name="Bunk B."/>
            <person name="Sproeer C."/>
            <person name="Pester M."/>
        </authorList>
    </citation>
    <scope>NUCLEOTIDE SEQUENCE</scope>
    <source>
        <strain evidence="6">DSM 109919</strain>
        <strain evidence="7">DSM 109920</strain>
    </source>
</reference>
<feature type="transmembrane region" description="Helical" evidence="3">
    <location>
        <begin position="215"/>
        <end position="237"/>
    </location>
</feature>
<feature type="domain" description="MHYT" evidence="5">
    <location>
        <begin position="5"/>
        <end position="198"/>
    </location>
</feature>
<dbReference type="GO" id="GO:0043709">
    <property type="term" value="P:cell adhesion involved in single-species biofilm formation"/>
    <property type="evidence" value="ECO:0007669"/>
    <property type="project" value="TreeGrafter"/>
</dbReference>
<dbReference type="CDD" id="cd01949">
    <property type="entry name" value="GGDEF"/>
    <property type="match status" value="1"/>
</dbReference>
<dbReference type="EMBL" id="CP121195">
    <property type="protein sequence ID" value="XBH12597.1"/>
    <property type="molecule type" value="Genomic_DNA"/>
</dbReference>
<dbReference type="AlphaFoldDB" id="A0AAU7D5K1"/>
<feature type="transmembrane region" description="Helical" evidence="3">
    <location>
        <begin position="174"/>
        <end position="195"/>
    </location>
</feature>
<evidence type="ECO:0000256" key="3">
    <source>
        <dbReference type="PROSITE-ProRule" id="PRU00244"/>
    </source>
</evidence>
<accession>A0AAU7CWE9</accession>
<dbReference type="SMART" id="SM00267">
    <property type="entry name" value="GGDEF"/>
    <property type="match status" value="1"/>
</dbReference>
<evidence type="ECO:0000256" key="1">
    <source>
        <dbReference type="ARBA" id="ARBA00012528"/>
    </source>
</evidence>
<organism evidence="7">
    <name type="scientific">Edaphobacter paludis</name>
    <dbReference type="NCBI Taxonomy" id="3035702"/>
    <lineage>
        <taxon>Bacteria</taxon>
        <taxon>Pseudomonadati</taxon>
        <taxon>Acidobacteriota</taxon>
        <taxon>Terriglobia</taxon>
        <taxon>Terriglobales</taxon>
        <taxon>Acidobacteriaceae</taxon>
        <taxon>Edaphobacter</taxon>
    </lineage>
</organism>
<feature type="transmembrane region" description="Helical" evidence="3">
    <location>
        <begin position="73"/>
        <end position="96"/>
    </location>
</feature>
<dbReference type="Pfam" id="PF00990">
    <property type="entry name" value="GGDEF"/>
    <property type="match status" value="1"/>
</dbReference>
<dbReference type="EC" id="2.7.7.65" evidence="1"/>
<dbReference type="Gene3D" id="3.30.70.270">
    <property type="match status" value="1"/>
</dbReference>
<name>A0AAU7D5K1_9BACT</name>
<feature type="transmembrane region" description="Helical" evidence="3">
    <location>
        <begin position="108"/>
        <end position="128"/>
    </location>
</feature>